<dbReference type="Gene3D" id="3.30.40.10">
    <property type="entry name" value="Zinc/RING finger domain, C3HC4 (zinc finger)"/>
    <property type="match status" value="1"/>
</dbReference>
<evidence type="ECO:0000256" key="1">
    <source>
        <dbReference type="ARBA" id="ARBA00022723"/>
    </source>
</evidence>
<evidence type="ECO:0000259" key="5">
    <source>
        <dbReference type="PROSITE" id="PS51805"/>
    </source>
</evidence>
<name>A0A914W0S7_9BILA</name>
<protein>
    <submittedName>
        <fullName evidence="7">PHD-type domain-containing protein</fullName>
    </submittedName>
</protein>
<sequence length="298" mass="32921">MAGSNHVGGEGEEREGSTESQQIGENVPNAIEGDKASKSTASGRRQKRARDKASKSTASGRRQKRARRKRKAAVDTGEDSENERLKQRFVKPLDRRQRRQEAADQVGPLLRKSTASDRMLLHNPSTHDRLVARAEETQANKIVAGSTKPVQGTEHEGPWRCALCQQGSGRDALGDLFGPYFTRIDDEHWPPFVKKPTKRKSKSAPDDFVDLWFHGDCALWTPALHLSGSALTDLEDCLGTHWAQTCTICSKEGATIVCGSSSLHFPCAMKKGYKLDRSVLSCTAPASQRPEKKKRMSI</sequence>
<dbReference type="InterPro" id="IPR013083">
    <property type="entry name" value="Znf_RING/FYVE/PHD"/>
</dbReference>
<feature type="domain" description="PHD-type" evidence="5">
    <location>
        <begin position="158"/>
        <end position="298"/>
    </location>
</feature>
<evidence type="ECO:0000256" key="2">
    <source>
        <dbReference type="ARBA" id="ARBA00022771"/>
    </source>
</evidence>
<evidence type="ECO:0000256" key="3">
    <source>
        <dbReference type="ARBA" id="ARBA00022833"/>
    </source>
</evidence>
<evidence type="ECO:0000256" key="4">
    <source>
        <dbReference type="SAM" id="MobiDB-lite"/>
    </source>
</evidence>
<keyword evidence="1" id="KW-0479">Metal-binding</keyword>
<dbReference type="GO" id="GO:0008270">
    <property type="term" value="F:zinc ion binding"/>
    <property type="evidence" value="ECO:0007669"/>
    <property type="project" value="UniProtKB-KW"/>
</dbReference>
<evidence type="ECO:0000313" key="7">
    <source>
        <dbReference type="WBParaSite" id="PSAMB.scaffold2986size20190.g19870.t1"/>
    </source>
</evidence>
<dbReference type="AlphaFoldDB" id="A0A914W0S7"/>
<dbReference type="Proteomes" id="UP000887566">
    <property type="component" value="Unplaced"/>
</dbReference>
<dbReference type="InterPro" id="IPR034732">
    <property type="entry name" value="EPHD"/>
</dbReference>
<keyword evidence="2" id="KW-0863">Zinc-finger</keyword>
<feature type="compositionally biased region" description="Basic residues" evidence="4">
    <location>
        <begin position="61"/>
        <end position="71"/>
    </location>
</feature>
<dbReference type="Pfam" id="PF13832">
    <property type="entry name" value="zf-HC5HC2H_2"/>
    <property type="match status" value="1"/>
</dbReference>
<proteinExistence type="predicted"/>
<keyword evidence="3" id="KW-0862">Zinc</keyword>
<feature type="region of interest" description="Disordered" evidence="4">
    <location>
        <begin position="1"/>
        <end position="107"/>
    </location>
</feature>
<evidence type="ECO:0000313" key="6">
    <source>
        <dbReference type="Proteomes" id="UP000887566"/>
    </source>
</evidence>
<feature type="compositionally biased region" description="Basic and acidic residues" evidence="4">
    <location>
        <begin position="82"/>
        <end position="102"/>
    </location>
</feature>
<dbReference type="WBParaSite" id="PSAMB.scaffold2986size20190.g19870.t1">
    <property type="protein sequence ID" value="PSAMB.scaffold2986size20190.g19870.t1"/>
    <property type="gene ID" value="PSAMB.scaffold2986size20190.g19870"/>
</dbReference>
<reference evidence="7" key="1">
    <citation type="submission" date="2022-11" db="UniProtKB">
        <authorList>
            <consortium name="WormBaseParasite"/>
        </authorList>
    </citation>
    <scope>IDENTIFICATION</scope>
</reference>
<dbReference type="PROSITE" id="PS51805">
    <property type="entry name" value="EPHD"/>
    <property type="match status" value="1"/>
</dbReference>
<organism evidence="6 7">
    <name type="scientific">Plectus sambesii</name>
    <dbReference type="NCBI Taxonomy" id="2011161"/>
    <lineage>
        <taxon>Eukaryota</taxon>
        <taxon>Metazoa</taxon>
        <taxon>Ecdysozoa</taxon>
        <taxon>Nematoda</taxon>
        <taxon>Chromadorea</taxon>
        <taxon>Plectida</taxon>
        <taxon>Plectina</taxon>
        <taxon>Plectoidea</taxon>
        <taxon>Plectidae</taxon>
        <taxon>Plectus</taxon>
    </lineage>
</organism>
<accession>A0A914W0S7</accession>
<keyword evidence="6" id="KW-1185">Reference proteome</keyword>